<comment type="caution">
    <text evidence="1">The sequence shown here is derived from an EMBL/GenBank/DDBJ whole genome shotgun (WGS) entry which is preliminary data.</text>
</comment>
<sequence length="149" mass="17291">MDPLVDFQELDLFEELEAVRVRLPRRIVKDHLDLFLTLTEEEFTSRFRLSKQAARSLLTQLHLPEANDSRGCPLPPHLQLLITLRWMATGDLQLTIGDAFEVSQQFVSACSSRTVHAIATLCEQYVQFPDWHHLRSVKRTLMPYQVSFL</sequence>
<dbReference type="OrthoDB" id="2430314at2759"/>
<name>A0A5B7JDU6_PORTR</name>
<protein>
    <recommendedName>
        <fullName evidence="3">Nuclease HARBI1</fullName>
    </recommendedName>
</protein>
<dbReference type="EMBL" id="VSRR010104815">
    <property type="protein sequence ID" value="MPC96151.1"/>
    <property type="molecule type" value="Genomic_DNA"/>
</dbReference>
<organism evidence="1 2">
    <name type="scientific">Portunus trituberculatus</name>
    <name type="common">Swimming crab</name>
    <name type="synonym">Neptunus trituberculatus</name>
    <dbReference type="NCBI Taxonomy" id="210409"/>
    <lineage>
        <taxon>Eukaryota</taxon>
        <taxon>Metazoa</taxon>
        <taxon>Ecdysozoa</taxon>
        <taxon>Arthropoda</taxon>
        <taxon>Crustacea</taxon>
        <taxon>Multicrustacea</taxon>
        <taxon>Malacostraca</taxon>
        <taxon>Eumalacostraca</taxon>
        <taxon>Eucarida</taxon>
        <taxon>Decapoda</taxon>
        <taxon>Pleocyemata</taxon>
        <taxon>Brachyura</taxon>
        <taxon>Eubrachyura</taxon>
        <taxon>Portunoidea</taxon>
        <taxon>Portunidae</taxon>
        <taxon>Portuninae</taxon>
        <taxon>Portunus</taxon>
    </lineage>
</organism>
<dbReference type="Proteomes" id="UP000324222">
    <property type="component" value="Unassembled WGS sequence"/>
</dbReference>
<dbReference type="AlphaFoldDB" id="A0A5B7JDU6"/>
<accession>A0A5B7JDU6</accession>
<evidence type="ECO:0000313" key="1">
    <source>
        <dbReference type="EMBL" id="MPC96151.1"/>
    </source>
</evidence>
<evidence type="ECO:0008006" key="3">
    <source>
        <dbReference type="Google" id="ProtNLM"/>
    </source>
</evidence>
<evidence type="ECO:0000313" key="2">
    <source>
        <dbReference type="Proteomes" id="UP000324222"/>
    </source>
</evidence>
<reference evidence="1 2" key="1">
    <citation type="submission" date="2019-05" db="EMBL/GenBank/DDBJ databases">
        <title>Another draft genome of Portunus trituberculatus and its Hox gene families provides insights of decapod evolution.</title>
        <authorList>
            <person name="Jeong J.-H."/>
            <person name="Song I."/>
            <person name="Kim S."/>
            <person name="Choi T."/>
            <person name="Kim D."/>
            <person name="Ryu S."/>
            <person name="Kim W."/>
        </authorList>
    </citation>
    <scope>NUCLEOTIDE SEQUENCE [LARGE SCALE GENOMIC DNA]</scope>
    <source>
        <tissue evidence="1">Muscle</tissue>
    </source>
</reference>
<keyword evidence="2" id="KW-1185">Reference proteome</keyword>
<proteinExistence type="predicted"/>
<gene>
    <name evidence="1" type="ORF">E2C01_091393</name>
</gene>